<protein>
    <submittedName>
        <fullName evidence="9">Peptidase S8</fullName>
    </submittedName>
</protein>
<reference evidence="9 10" key="1">
    <citation type="submission" date="2019-06" db="EMBL/GenBank/DDBJ databases">
        <title>Erythrobacter insulae sp. nov., isolated from a tidal flat.</title>
        <authorList>
            <person name="Yoon J.-H."/>
        </authorList>
    </citation>
    <scope>NUCLEOTIDE SEQUENCE [LARGE SCALE GENOMIC DNA]</scope>
    <source>
        <strain evidence="9 10">JBTF-M21</strain>
    </source>
</reference>
<feature type="domain" description="Peptidase S8/S53" evidence="8">
    <location>
        <begin position="107"/>
        <end position="391"/>
    </location>
</feature>
<dbReference type="GO" id="GO:0006508">
    <property type="term" value="P:proteolysis"/>
    <property type="evidence" value="ECO:0007669"/>
    <property type="project" value="UniProtKB-KW"/>
</dbReference>
<dbReference type="InterPro" id="IPR036852">
    <property type="entry name" value="Peptidase_S8/S53_dom_sf"/>
</dbReference>
<dbReference type="PRINTS" id="PR00723">
    <property type="entry name" value="SUBTILISIN"/>
</dbReference>
<dbReference type="EMBL" id="VHJK01000001">
    <property type="protein sequence ID" value="TRD11879.1"/>
    <property type="molecule type" value="Genomic_DNA"/>
</dbReference>
<dbReference type="PANTHER" id="PTHR43806">
    <property type="entry name" value="PEPTIDASE S8"/>
    <property type="match status" value="1"/>
</dbReference>
<dbReference type="InterPro" id="IPR015500">
    <property type="entry name" value="Peptidase_S8_subtilisin-rel"/>
</dbReference>
<dbReference type="InterPro" id="IPR000209">
    <property type="entry name" value="Peptidase_S8/S53_dom"/>
</dbReference>
<keyword evidence="5 6" id="KW-0720">Serine protease</keyword>
<dbReference type="Proteomes" id="UP000316343">
    <property type="component" value="Unassembled WGS sequence"/>
</dbReference>
<comment type="similarity">
    <text evidence="1 6">Belongs to the peptidase S8 family.</text>
</comment>
<evidence type="ECO:0000256" key="5">
    <source>
        <dbReference type="ARBA" id="ARBA00022825"/>
    </source>
</evidence>
<dbReference type="GO" id="GO:0004252">
    <property type="term" value="F:serine-type endopeptidase activity"/>
    <property type="evidence" value="ECO:0007669"/>
    <property type="project" value="UniProtKB-UniRule"/>
</dbReference>
<evidence type="ECO:0000256" key="7">
    <source>
        <dbReference type="SAM" id="MobiDB-lite"/>
    </source>
</evidence>
<dbReference type="Gene3D" id="3.40.50.200">
    <property type="entry name" value="Peptidase S8/S53 domain"/>
    <property type="match status" value="1"/>
</dbReference>
<dbReference type="OrthoDB" id="5405281at2"/>
<dbReference type="SUPFAM" id="SSF52743">
    <property type="entry name" value="Subtilisin-like"/>
    <property type="match status" value="1"/>
</dbReference>
<feature type="region of interest" description="Disordered" evidence="7">
    <location>
        <begin position="42"/>
        <end position="89"/>
    </location>
</feature>
<dbReference type="InterPro" id="IPR023828">
    <property type="entry name" value="Peptidase_S8_Ser-AS"/>
</dbReference>
<evidence type="ECO:0000256" key="1">
    <source>
        <dbReference type="ARBA" id="ARBA00011073"/>
    </source>
</evidence>
<evidence type="ECO:0000256" key="4">
    <source>
        <dbReference type="ARBA" id="ARBA00022801"/>
    </source>
</evidence>
<dbReference type="InterPro" id="IPR034061">
    <property type="entry name" value="Peptidases_S8_Autotransporter"/>
</dbReference>
<name>A0A547PCL5_9SPHN</name>
<evidence type="ECO:0000256" key="2">
    <source>
        <dbReference type="ARBA" id="ARBA00022670"/>
    </source>
</evidence>
<accession>A0A547PCL5</accession>
<evidence type="ECO:0000313" key="10">
    <source>
        <dbReference type="Proteomes" id="UP000316343"/>
    </source>
</evidence>
<feature type="active site" description="Charge relay system" evidence="6">
    <location>
        <position position="116"/>
    </location>
</feature>
<dbReference type="PROSITE" id="PS00138">
    <property type="entry name" value="SUBTILASE_SER"/>
    <property type="match status" value="1"/>
</dbReference>
<proteinExistence type="inferred from homology"/>
<feature type="compositionally biased region" description="Pro residues" evidence="7">
    <location>
        <begin position="53"/>
        <end position="77"/>
    </location>
</feature>
<evidence type="ECO:0000256" key="6">
    <source>
        <dbReference type="PROSITE-ProRule" id="PRU01240"/>
    </source>
</evidence>
<dbReference type="AlphaFoldDB" id="A0A547PCL5"/>
<keyword evidence="4 6" id="KW-0378">Hydrolase</keyword>
<evidence type="ECO:0000259" key="8">
    <source>
        <dbReference type="Pfam" id="PF00082"/>
    </source>
</evidence>
<dbReference type="PROSITE" id="PS51892">
    <property type="entry name" value="SUBTILASE"/>
    <property type="match status" value="1"/>
</dbReference>
<keyword evidence="3" id="KW-0732">Signal</keyword>
<sequence length="812" mass="82879">MPATPRHAFLPNHDARAPISWSVVGKAAVAATVCAALSACGGGGPSSNTPISSVPPPTPPPPPAPPPPPPPPPPSPPTGDFNTAEFRRSDGPEFHGVVEAWRQNFTGSGEIIAVVDTGADSDSPEFEGRLHPLSQDVAGNRGVDPEDDHGTNVALIAAAARDGTGVVGIAFDAQLLALRADSIGSCGTDTPDDPTLGCSFDDSNIAAGIQVAIDAGATVINLSLGGSAASRSVVDAVGRAASVGIVVIVAAGNGGDGSEAGIDPDQPDPFAASILDAGNGNVIIVGSVDDQREISDFSNRAGNDAAFYLSALGERVCCVYDDGELFVENVDGQQFVTVFSGTSFAAPQVSGAVALLAQAFPNLTAQQIVEILLNTARDAGAPGTDAVFGTGILDIAAAIAPSGTTTVAGTDNALALADNFALGSAAMGDALSGASINTVVLDEYSRAYTAALGNQTQNAAQVQRLRGAVQQGGFTRRAGGNGLSLAVTVGESDRAAGLAWSNELQLTPEEALGARVLAARVAAKIAPDLQLGFAISQGSNGLVAQLQGADRPAFAIAPRAGADAGFLATSDVSFAARRELGQWGLTLSAESGRAWLGDNRRASDVVFGVRERRPTQSAGLAADRDFGDLAINTALTWLSEDSTLLGGHFNAALGLRGANTVFADADAAWRFAPNWRFGASGRAGLTRPRGGELLGGGSQLLSNAWSLDVTRNRAFSASDTVGFRISQPLRVSGGGLNLVLPVAYDYATEAPIIGRQTLSLSPEGRELMGEFTWGSPLFIGYARASVFYRHEPGHFSSAPSDMGALVSFNASF</sequence>
<comment type="caution">
    <text evidence="9">The sequence shown here is derived from an EMBL/GenBank/DDBJ whole genome shotgun (WGS) entry which is preliminary data.</text>
</comment>
<feature type="active site" description="Charge relay system" evidence="6">
    <location>
        <position position="343"/>
    </location>
</feature>
<dbReference type="PANTHER" id="PTHR43806:SF11">
    <property type="entry name" value="CEREVISIN-RELATED"/>
    <property type="match status" value="1"/>
</dbReference>
<dbReference type="InterPro" id="IPR050131">
    <property type="entry name" value="Peptidase_S8_subtilisin-like"/>
</dbReference>
<dbReference type="RefSeq" id="WP_142788152.1">
    <property type="nucleotide sequence ID" value="NZ_VHJK01000001.1"/>
</dbReference>
<gene>
    <name evidence="9" type="ORF">FGU71_08440</name>
</gene>
<evidence type="ECO:0000313" key="9">
    <source>
        <dbReference type="EMBL" id="TRD11879.1"/>
    </source>
</evidence>
<evidence type="ECO:0000256" key="3">
    <source>
        <dbReference type="ARBA" id="ARBA00022729"/>
    </source>
</evidence>
<organism evidence="9 10">
    <name type="scientific">Erythrobacter insulae</name>
    <dbReference type="NCBI Taxonomy" id="2584124"/>
    <lineage>
        <taxon>Bacteria</taxon>
        <taxon>Pseudomonadati</taxon>
        <taxon>Pseudomonadota</taxon>
        <taxon>Alphaproteobacteria</taxon>
        <taxon>Sphingomonadales</taxon>
        <taxon>Erythrobacteraceae</taxon>
        <taxon>Erythrobacter/Porphyrobacter group</taxon>
        <taxon>Erythrobacter</taxon>
    </lineage>
</organism>
<keyword evidence="2 6" id="KW-0645">Protease</keyword>
<dbReference type="Pfam" id="PF00082">
    <property type="entry name" value="Peptidase_S8"/>
    <property type="match status" value="1"/>
</dbReference>
<dbReference type="CDD" id="cd04848">
    <property type="entry name" value="Peptidases_S8_Autotransporter_serine_protease_like"/>
    <property type="match status" value="1"/>
</dbReference>
<keyword evidence="10" id="KW-1185">Reference proteome</keyword>
<feature type="active site" description="Charge relay system" evidence="6">
    <location>
        <position position="149"/>
    </location>
</feature>